<sequence>MRSLSLAIGTAWLSVLMAASLQAKPASADTIQDYLVQQVCVDANDVPTAADPITCPGTARKLRIGEHLPYHKWDMPTQSPLAQISDSYPIADLYGRTRVVSNFFFTRAGTVPYFAPGAPSGPQEGDSAYDIIGTDGNYASALGTYDQGAGWQPFWRNAQCDLSDSWIFAPKNQTTPFGQGQASSNLTASFPQCPTVDRFSTSLTRWNNYPDYLYQSGKRLDTIKSWHFSQNSTNSDAIEVFMFTKEYGKTKWEAWQASSVVSGPDPVAVQMCGVGTNDGVAHYGNTTYYLVACHDWSFIFPADNGGWDPAQFHIDPLYNSVNLLKNTHMQCTDGNGRARSCGTTGNTCRVMPPWNRLGDLNWTFNQNPQAPRQSSNCSLLFSIPTPPAGQSVYQDTQGALPAGTDFSYGVALRAPLSTGGTHPATVAIHQIDASGTVLSTHSVNAGAQKRYRIFKGDFVRNPAAVRFRFEIYVGAENTEYEMTDAWVAPIP</sequence>
<dbReference type="Proteomes" id="UP001549313">
    <property type="component" value="Unassembled WGS sequence"/>
</dbReference>
<comment type="caution">
    <text evidence="2">The sequence shown here is derived from an EMBL/GenBank/DDBJ whole genome shotgun (WGS) entry which is preliminary data.</text>
</comment>
<keyword evidence="1" id="KW-0732">Signal</keyword>
<accession>A0ABV2R785</accession>
<evidence type="ECO:0000256" key="1">
    <source>
        <dbReference type="SAM" id="SignalP"/>
    </source>
</evidence>
<reference evidence="2 3" key="1">
    <citation type="submission" date="2024-06" db="EMBL/GenBank/DDBJ databases">
        <title>Sorghum-associated microbial communities from plants grown in Nebraska, USA.</title>
        <authorList>
            <person name="Schachtman D."/>
        </authorList>
    </citation>
    <scope>NUCLEOTIDE SEQUENCE [LARGE SCALE GENOMIC DNA]</scope>
    <source>
        <strain evidence="2 3">2814</strain>
    </source>
</reference>
<gene>
    <name evidence="2" type="ORF">ABIE19_000343</name>
</gene>
<evidence type="ECO:0000313" key="3">
    <source>
        <dbReference type="Proteomes" id="UP001549313"/>
    </source>
</evidence>
<feature type="chain" id="PRO_5045927187" evidence="1">
    <location>
        <begin position="29"/>
        <end position="491"/>
    </location>
</feature>
<organism evidence="2 3">
    <name type="scientific">Brevundimonas faecalis</name>
    <dbReference type="NCBI Taxonomy" id="947378"/>
    <lineage>
        <taxon>Bacteria</taxon>
        <taxon>Pseudomonadati</taxon>
        <taxon>Pseudomonadota</taxon>
        <taxon>Alphaproteobacteria</taxon>
        <taxon>Caulobacterales</taxon>
        <taxon>Caulobacteraceae</taxon>
        <taxon>Brevundimonas</taxon>
    </lineage>
</organism>
<evidence type="ECO:0000313" key="2">
    <source>
        <dbReference type="EMBL" id="MET4682434.1"/>
    </source>
</evidence>
<name>A0ABV2R785_9CAUL</name>
<protein>
    <submittedName>
        <fullName evidence="2">Uncharacterized protein</fullName>
    </submittedName>
</protein>
<dbReference type="EMBL" id="JBEPTF010000001">
    <property type="protein sequence ID" value="MET4682434.1"/>
    <property type="molecule type" value="Genomic_DNA"/>
</dbReference>
<proteinExistence type="predicted"/>
<keyword evidence="3" id="KW-1185">Reference proteome</keyword>
<feature type="signal peptide" evidence="1">
    <location>
        <begin position="1"/>
        <end position="28"/>
    </location>
</feature>